<accession>A0A842HEP8</accession>
<comment type="caution">
    <text evidence="1">The sequence shown here is derived from an EMBL/GenBank/DDBJ whole genome shotgun (WGS) entry which is preliminary data.</text>
</comment>
<protein>
    <submittedName>
        <fullName evidence="1">Uncharacterized protein</fullName>
    </submittedName>
</protein>
<dbReference type="AlphaFoldDB" id="A0A842HEP8"/>
<name>A0A842HEP8_9BACT</name>
<dbReference type="Proteomes" id="UP000546464">
    <property type="component" value="Unassembled WGS sequence"/>
</dbReference>
<gene>
    <name evidence="1" type="ORF">H5P28_06990</name>
</gene>
<dbReference type="EMBL" id="JACHVB010000020">
    <property type="protein sequence ID" value="MBC2594004.1"/>
    <property type="molecule type" value="Genomic_DNA"/>
</dbReference>
<dbReference type="NCBIfam" id="TIGR04138">
    <property type="entry name" value="Plancto_Ver_chp"/>
    <property type="match status" value="1"/>
</dbReference>
<evidence type="ECO:0000313" key="1">
    <source>
        <dbReference type="EMBL" id="MBC2594004.1"/>
    </source>
</evidence>
<organism evidence="1 2">
    <name type="scientific">Ruficoccus amylovorans</name>
    <dbReference type="NCBI Taxonomy" id="1804625"/>
    <lineage>
        <taxon>Bacteria</taxon>
        <taxon>Pseudomonadati</taxon>
        <taxon>Verrucomicrobiota</taxon>
        <taxon>Opitutia</taxon>
        <taxon>Puniceicoccales</taxon>
        <taxon>Cerasicoccaceae</taxon>
        <taxon>Ruficoccus</taxon>
    </lineage>
</organism>
<dbReference type="RefSeq" id="WP_185674989.1">
    <property type="nucleotide sequence ID" value="NZ_JACHVB010000020.1"/>
</dbReference>
<sequence length="139" mass="16037">MSEHKDFGEVVELIIKEDGRFDKGAYYFVRQGLDHTLRNLDNEPGGHPRHVSGQELLEGIRDYAHNQYGPMAYSLLDHWGIRRCDDFGEIVFNLVEYGVLGKTENDKKEDFSGGYDFREAFLKPYLPKNSKGELHPEQS</sequence>
<dbReference type="InterPro" id="IPR026406">
    <property type="entry name" value="Ver/Plancto_CHP"/>
</dbReference>
<reference evidence="1 2" key="1">
    <citation type="submission" date="2020-07" db="EMBL/GenBank/DDBJ databases">
        <authorList>
            <person name="Feng X."/>
        </authorList>
    </citation>
    <scope>NUCLEOTIDE SEQUENCE [LARGE SCALE GENOMIC DNA]</scope>
    <source>
        <strain evidence="1 2">JCM31066</strain>
    </source>
</reference>
<proteinExistence type="predicted"/>
<keyword evidence="2" id="KW-1185">Reference proteome</keyword>
<evidence type="ECO:0000313" key="2">
    <source>
        <dbReference type="Proteomes" id="UP000546464"/>
    </source>
</evidence>